<dbReference type="EMBL" id="NWUJ01000003">
    <property type="protein sequence ID" value="PFH36855.1"/>
    <property type="molecule type" value="Genomic_DNA"/>
</dbReference>
<dbReference type="InterPro" id="IPR051553">
    <property type="entry name" value="Ran_GTPase-activating"/>
</dbReference>
<dbReference type="PANTHER" id="PTHR45982">
    <property type="entry name" value="REGULATOR OF CHROMOSOME CONDENSATION"/>
    <property type="match status" value="1"/>
</dbReference>
<evidence type="ECO:0000313" key="3">
    <source>
        <dbReference type="Proteomes" id="UP000224006"/>
    </source>
</evidence>
<dbReference type="VEuPathDB" id="ToxoDB:BESB_050470"/>
<evidence type="ECO:0000256" key="1">
    <source>
        <dbReference type="SAM" id="Phobius"/>
    </source>
</evidence>
<dbReference type="AlphaFoldDB" id="A0A2A9MFS6"/>
<organism evidence="2 3">
    <name type="scientific">Besnoitia besnoiti</name>
    <name type="common">Apicomplexan protozoan</name>
    <dbReference type="NCBI Taxonomy" id="94643"/>
    <lineage>
        <taxon>Eukaryota</taxon>
        <taxon>Sar</taxon>
        <taxon>Alveolata</taxon>
        <taxon>Apicomplexa</taxon>
        <taxon>Conoidasida</taxon>
        <taxon>Coccidia</taxon>
        <taxon>Eucoccidiorida</taxon>
        <taxon>Eimeriorina</taxon>
        <taxon>Sarcocystidae</taxon>
        <taxon>Besnoitia</taxon>
    </lineage>
</organism>
<dbReference type="PANTHER" id="PTHR45982:SF1">
    <property type="entry name" value="REGULATOR OF CHROMOSOME CONDENSATION"/>
    <property type="match status" value="1"/>
</dbReference>
<evidence type="ECO:0000313" key="2">
    <source>
        <dbReference type="EMBL" id="PFH36855.1"/>
    </source>
</evidence>
<keyword evidence="1" id="KW-0812">Transmembrane</keyword>
<keyword evidence="3" id="KW-1185">Reference proteome</keyword>
<name>A0A2A9MFS6_BESBE</name>
<keyword evidence="1" id="KW-1133">Transmembrane helix</keyword>
<dbReference type="SUPFAM" id="SSF82895">
    <property type="entry name" value="TSP-1 type 1 repeat"/>
    <property type="match status" value="1"/>
</dbReference>
<dbReference type="SUPFAM" id="SSF50985">
    <property type="entry name" value="RCC1/BLIP-II"/>
    <property type="match status" value="1"/>
</dbReference>
<reference evidence="2 3" key="1">
    <citation type="submission" date="2017-09" db="EMBL/GenBank/DDBJ databases">
        <title>Genome sequencing of Besnoitia besnoiti strain Bb-Ger1.</title>
        <authorList>
            <person name="Schares G."/>
            <person name="Venepally P."/>
            <person name="Lorenzi H.A."/>
        </authorList>
    </citation>
    <scope>NUCLEOTIDE SEQUENCE [LARGE SCALE GENOMIC DNA]</scope>
    <source>
        <strain evidence="2 3">Bb-Ger1</strain>
    </source>
</reference>
<dbReference type="CDD" id="cd22823">
    <property type="entry name" value="Gal_Rha_Lectin"/>
    <property type="match status" value="1"/>
</dbReference>
<dbReference type="InterPro" id="IPR036383">
    <property type="entry name" value="TSP1_rpt_sf"/>
</dbReference>
<gene>
    <name evidence="2" type="ORF">BESB_050470</name>
</gene>
<feature type="transmembrane region" description="Helical" evidence="1">
    <location>
        <begin position="756"/>
        <end position="778"/>
    </location>
</feature>
<dbReference type="KEGG" id="bbes:BESB_050470"/>
<keyword evidence="1" id="KW-0472">Membrane</keyword>
<dbReference type="Proteomes" id="UP000224006">
    <property type="component" value="Chromosome III"/>
</dbReference>
<sequence>MCAACGAREYPGGRTFAAAFSCYRDNVLLWQAQERVVSRSSLWLAYESFEGSTLELTCGENFISIKTAVWKSQSGACPAVRDCKDQLRRLCDGFFTCRVVPVASDATQAEASGVAAAKCGGICSMTADPRRVISGEYECVVKGDSGSSEYLDSHSGGAPLTASNVTWDAIEAGGAAPTRQEVAAAGGISAFVTTQALQGRNVVIFTDTDSSEKRTALDLSSSQSTGLFRLSADRAVAKVWFTSGAIAAQFVPMGTNPSSIAVVGKAEYGGPADPKTGASWEHADFACGVADTFAISQGLTPRHATAEKAQIICTNDKSAACAGLQKVNDAIAQSRPKPVMLEGIACHRSGSAFGLLFADGTVLAFGDVQKGGEMSAAAAGDLSTFDVARTQRVKKIVATQGAMAVLLLRGSVYAWGLEQFGGTLPSPEPTGVVDIVANDVGFAALTGGGSVFTWGKGMVAPSRLQGAQITRIVGEKTCFAAFDAGGGIYVWGLGSNEGAFCNEEFVGHTEFISKNFSDVKARLTEGITEVRFNSHAALALKKPTATDGSWEIISWGASAKGGEVPSYVLAGGRRGVRAVGASDSAFAVVSATGDPFAWGDKEGGGDGWNQSFLTGRTFGLVSLSRSFVALLSTGEAFAWGANGQTLISSARREDVGAATETRLGRGLYVVNGFGEGELFAGIVGIPCIPGEWGEWDACRSVCEGIRQRTRTIELESWGGQCQSSLIEAGSCKGPKYGTDECPNTQDNDGDGNEARLSLGAIVGCATAGAAIIGVMAFMGRMWYASPQ</sequence>
<dbReference type="GeneID" id="40309977"/>
<comment type="caution">
    <text evidence="2">The sequence shown here is derived from an EMBL/GenBank/DDBJ whole genome shotgun (WGS) entry which is preliminary data.</text>
</comment>
<protein>
    <submittedName>
        <fullName evidence="2">Alpha-tubulin suppressor protein</fullName>
    </submittedName>
</protein>
<dbReference type="Gene3D" id="2.130.10.30">
    <property type="entry name" value="Regulator of chromosome condensation 1/beta-lactamase-inhibitor protein II"/>
    <property type="match status" value="2"/>
</dbReference>
<accession>A0A2A9MFS6</accession>
<dbReference type="InterPro" id="IPR009091">
    <property type="entry name" value="RCC1/BLIP-II"/>
</dbReference>
<proteinExistence type="predicted"/>
<dbReference type="RefSeq" id="XP_029220864.1">
    <property type="nucleotide sequence ID" value="XM_029363498.1"/>
</dbReference>
<dbReference type="OrthoDB" id="408734at2759"/>
<dbReference type="InterPro" id="IPR000884">
    <property type="entry name" value="TSP1_rpt"/>
</dbReference>
<dbReference type="PROSITE" id="PS50092">
    <property type="entry name" value="TSP1"/>
    <property type="match status" value="1"/>
</dbReference>